<dbReference type="EMBL" id="GBRH01188684">
    <property type="protein sequence ID" value="JAE09212.1"/>
    <property type="molecule type" value="Transcribed_RNA"/>
</dbReference>
<feature type="region of interest" description="Disordered" evidence="1">
    <location>
        <begin position="66"/>
        <end position="125"/>
    </location>
</feature>
<reference evidence="2" key="1">
    <citation type="submission" date="2014-09" db="EMBL/GenBank/DDBJ databases">
        <authorList>
            <person name="Magalhaes I.L.F."/>
            <person name="Oliveira U."/>
            <person name="Santos F.R."/>
            <person name="Vidigal T.H.D.A."/>
            <person name="Brescovit A.D."/>
            <person name="Santos A.J."/>
        </authorList>
    </citation>
    <scope>NUCLEOTIDE SEQUENCE</scope>
    <source>
        <tissue evidence="2">Shoot tissue taken approximately 20 cm above the soil surface</tissue>
    </source>
</reference>
<proteinExistence type="predicted"/>
<sequence length="183" mass="19692">MDKNICVAATKIKILFLWSIYNTAVNHTSQIAGQHTVIHLYLTTKNKWLECNTSKIKLWKGRVRRSAKDAGGGGSSVRRGSGGGVLTSRGRVAAEGSSVVDGAQGRGAPRSGQGGELGGGYMERRPGGRRWPRIWGRAAQKVAPSLPLSSLSLSLSLSLFSVRMREVNQGEMNECAGERKVRA</sequence>
<name>A0A0A9FA54_ARUDO</name>
<protein>
    <submittedName>
        <fullName evidence="2">Uncharacterized protein</fullName>
    </submittedName>
</protein>
<organism evidence="2">
    <name type="scientific">Arundo donax</name>
    <name type="common">Giant reed</name>
    <name type="synonym">Donax arundinaceus</name>
    <dbReference type="NCBI Taxonomy" id="35708"/>
    <lineage>
        <taxon>Eukaryota</taxon>
        <taxon>Viridiplantae</taxon>
        <taxon>Streptophyta</taxon>
        <taxon>Embryophyta</taxon>
        <taxon>Tracheophyta</taxon>
        <taxon>Spermatophyta</taxon>
        <taxon>Magnoliopsida</taxon>
        <taxon>Liliopsida</taxon>
        <taxon>Poales</taxon>
        <taxon>Poaceae</taxon>
        <taxon>PACMAD clade</taxon>
        <taxon>Arundinoideae</taxon>
        <taxon>Arundineae</taxon>
        <taxon>Arundo</taxon>
    </lineage>
</organism>
<accession>A0A0A9FA54</accession>
<evidence type="ECO:0000256" key="1">
    <source>
        <dbReference type="SAM" id="MobiDB-lite"/>
    </source>
</evidence>
<dbReference type="AlphaFoldDB" id="A0A0A9FA54"/>
<evidence type="ECO:0000313" key="2">
    <source>
        <dbReference type="EMBL" id="JAE09212.1"/>
    </source>
</evidence>
<feature type="compositionally biased region" description="Gly residues" evidence="1">
    <location>
        <begin position="112"/>
        <end position="121"/>
    </location>
</feature>
<feature type="compositionally biased region" description="Gly residues" evidence="1">
    <location>
        <begin position="70"/>
        <end position="85"/>
    </location>
</feature>
<reference evidence="2" key="2">
    <citation type="journal article" date="2015" name="Data Brief">
        <title>Shoot transcriptome of the giant reed, Arundo donax.</title>
        <authorList>
            <person name="Barrero R.A."/>
            <person name="Guerrero F.D."/>
            <person name="Moolhuijzen P."/>
            <person name="Goolsby J.A."/>
            <person name="Tidwell J."/>
            <person name="Bellgard S.E."/>
            <person name="Bellgard M.I."/>
        </authorList>
    </citation>
    <scope>NUCLEOTIDE SEQUENCE</scope>
    <source>
        <tissue evidence="2">Shoot tissue taken approximately 20 cm above the soil surface</tissue>
    </source>
</reference>